<dbReference type="AlphaFoldDB" id="A0A562RWD6"/>
<organism evidence="1 2">
    <name type="scientific">Bradyrhizobium huanghuaihaiense</name>
    <dbReference type="NCBI Taxonomy" id="990078"/>
    <lineage>
        <taxon>Bacteria</taxon>
        <taxon>Pseudomonadati</taxon>
        <taxon>Pseudomonadota</taxon>
        <taxon>Alphaproteobacteria</taxon>
        <taxon>Hyphomicrobiales</taxon>
        <taxon>Nitrobacteraceae</taxon>
        <taxon>Bradyrhizobium</taxon>
    </lineage>
</organism>
<accession>A0A562RWD6</accession>
<dbReference type="EMBL" id="VLLA01000003">
    <property type="protein sequence ID" value="TWI73427.1"/>
    <property type="molecule type" value="Genomic_DNA"/>
</dbReference>
<comment type="caution">
    <text evidence="1">The sequence shown here is derived from an EMBL/GenBank/DDBJ whole genome shotgun (WGS) entry which is preliminary data.</text>
</comment>
<name>A0A562RWD6_9BRAD</name>
<sequence length="331" mass="38045">MAVALVAASASLAVAVISQISTRKNQAAIEELRDRLGREKAERDAKRDYEYEARKRLYEQCGPILFQLVEHCEAAYFRIVGLAENAKSGNLEPDDEECFLRDEYYRTSTLYRFLAPCATLKLLQRSITSVDLSLDALIWRQYTLARQAFFAFGAEFTLAKTNPMIDYDPFDADADRKAKANPERYYRQGLPLGVMESAIEALLISDNGRMRLMTYAECEAAYAKKTSSVRKQFDEISFLIDEFHPRSRPIFWRILVTQACLYRGIFEQSELKREDWELAKLAIPGNERPKFDWRSLKDEHVTNEAVFIPLDVAQTYLESRLTVALKRIAAT</sequence>
<evidence type="ECO:0000313" key="2">
    <source>
        <dbReference type="Proteomes" id="UP000316291"/>
    </source>
</evidence>
<dbReference type="OrthoDB" id="8480054at2"/>
<gene>
    <name evidence="1" type="ORF">IQ16_01564</name>
</gene>
<proteinExistence type="predicted"/>
<protein>
    <submittedName>
        <fullName evidence="1">Uncharacterized protein</fullName>
    </submittedName>
</protein>
<reference evidence="1 2" key="1">
    <citation type="journal article" date="2015" name="Stand. Genomic Sci.">
        <title>Genomic Encyclopedia of Bacterial and Archaeal Type Strains, Phase III: the genomes of soil and plant-associated and newly described type strains.</title>
        <authorList>
            <person name="Whitman W.B."/>
            <person name="Woyke T."/>
            <person name="Klenk H.P."/>
            <person name="Zhou Y."/>
            <person name="Lilburn T.G."/>
            <person name="Beck B.J."/>
            <person name="De Vos P."/>
            <person name="Vandamme P."/>
            <person name="Eisen J.A."/>
            <person name="Garrity G."/>
            <person name="Hugenholtz P."/>
            <person name="Kyrpides N.C."/>
        </authorList>
    </citation>
    <scope>NUCLEOTIDE SEQUENCE [LARGE SCALE GENOMIC DNA]</scope>
    <source>
        <strain evidence="1 2">CGMCC 1.10948</strain>
    </source>
</reference>
<keyword evidence="2" id="KW-1185">Reference proteome</keyword>
<dbReference type="Proteomes" id="UP000316291">
    <property type="component" value="Unassembled WGS sequence"/>
</dbReference>
<evidence type="ECO:0000313" key="1">
    <source>
        <dbReference type="EMBL" id="TWI73427.1"/>
    </source>
</evidence>